<keyword evidence="4" id="KW-1185">Reference proteome</keyword>
<accession>A0AAV1B9S4</accession>
<dbReference type="Gene3D" id="1.10.10.60">
    <property type="entry name" value="Homeodomain-like"/>
    <property type="match status" value="1"/>
</dbReference>
<dbReference type="EMBL" id="OX451741">
    <property type="protein sequence ID" value="CAI8619300.1"/>
    <property type="molecule type" value="Genomic_DNA"/>
</dbReference>
<dbReference type="InterPro" id="IPR044822">
    <property type="entry name" value="Myb_DNA-bind_4"/>
</dbReference>
<gene>
    <name evidence="3" type="ORF">VFH_VI163880</name>
</gene>
<dbReference type="Pfam" id="PF13837">
    <property type="entry name" value="Myb_DNA-bind_4"/>
    <property type="match status" value="1"/>
</dbReference>
<dbReference type="AlphaFoldDB" id="A0AAV1B9S4"/>
<name>A0AAV1B9S4_VICFA</name>
<feature type="region of interest" description="Disordered" evidence="1">
    <location>
        <begin position="1"/>
        <end position="45"/>
    </location>
</feature>
<evidence type="ECO:0000313" key="4">
    <source>
        <dbReference type="Proteomes" id="UP001157006"/>
    </source>
</evidence>
<protein>
    <recommendedName>
        <fullName evidence="2">Myb/SANT-like DNA-binding domain-containing protein</fullName>
    </recommendedName>
</protein>
<reference evidence="3 4" key="1">
    <citation type="submission" date="2023-01" db="EMBL/GenBank/DDBJ databases">
        <authorList>
            <person name="Kreplak J."/>
        </authorList>
    </citation>
    <scope>NUCLEOTIDE SEQUENCE [LARGE SCALE GENOMIC DNA]</scope>
</reference>
<evidence type="ECO:0000313" key="3">
    <source>
        <dbReference type="EMBL" id="CAI8619300.1"/>
    </source>
</evidence>
<proteinExistence type="predicted"/>
<organism evidence="3 4">
    <name type="scientific">Vicia faba</name>
    <name type="common">Broad bean</name>
    <name type="synonym">Faba vulgaris</name>
    <dbReference type="NCBI Taxonomy" id="3906"/>
    <lineage>
        <taxon>Eukaryota</taxon>
        <taxon>Viridiplantae</taxon>
        <taxon>Streptophyta</taxon>
        <taxon>Embryophyta</taxon>
        <taxon>Tracheophyta</taxon>
        <taxon>Spermatophyta</taxon>
        <taxon>Magnoliopsida</taxon>
        <taxon>eudicotyledons</taxon>
        <taxon>Gunneridae</taxon>
        <taxon>Pentapetalae</taxon>
        <taxon>rosids</taxon>
        <taxon>fabids</taxon>
        <taxon>Fabales</taxon>
        <taxon>Fabaceae</taxon>
        <taxon>Papilionoideae</taxon>
        <taxon>50 kb inversion clade</taxon>
        <taxon>NPAAA clade</taxon>
        <taxon>Hologalegina</taxon>
        <taxon>IRL clade</taxon>
        <taxon>Fabeae</taxon>
        <taxon>Vicia</taxon>
    </lineage>
</organism>
<evidence type="ECO:0000259" key="2">
    <source>
        <dbReference type="Pfam" id="PF13837"/>
    </source>
</evidence>
<evidence type="ECO:0000256" key="1">
    <source>
        <dbReference type="SAM" id="MobiDB-lite"/>
    </source>
</evidence>
<sequence length="369" mass="41063">MSEMCEPNSEKACEGSSAESPTAPAGKQPEEAEPKTSERIKATRHPRWTRQETLVLIEAKKVIENGDQVCRYRSSTSGLVQTDPKWDLVSSLCQQHGVKRGAVQCRKRWGNLLTDFRKIKKWETNVKDEAESFWIMRNDVRKENKLPGFFDAVVYNVLDGGVCTAAAFPLSLVKMAPREENGDQVEGAAAAAVLALEQGNKEDENEEEKDEAIADSEKMGWSTEEENIMETNANGNMVMSPFKTPNPKKTSVTGSFKLTPPSILLPSSAVRQQQPFPQGSFDPGYQREAMFNEGYKRKRPSPDNSEDAADFTEDVIKVLRRNSNILKAHLGAQNINTKLARDQQKQQTDSLVSALGRLTDAITKIADKL</sequence>
<dbReference type="Proteomes" id="UP001157006">
    <property type="component" value="Chromosome 6"/>
</dbReference>
<feature type="domain" description="Myb/SANT-like DNA-binding" evidence="2">
    <location>
        <begin position="46"/>
        <end position="135"/>
    </location>
</feature>
<dbReference type="PANTHER" id="PTHR47211">
    <property type="entry name" value="TRIHELIX TRANSCRIPTION FACTOR ASR3"/>
    <property type="match status" value="1"/>
</dbReference>
<dbReference type="PANTHER" id="PTHR47211:SF3">
    <property type="entry name" value="TRIHELIX TRANSCRIPTION FACTOR ASR3-LIKE"/>
    <property type="match status" value="1"/>
</dbReference>
<feature type="compositionally biased region" description="Basic and acidic residues" evidence="1">
    <location>
        <begin position="28"/>
        <end position="41"/>
    </location>
</feature>